<organism evidence="3">
    <name type="scientific">Yersinia pestis</name>
    <dbReference type="NCBI Taxonomy" id="632"/>
    <lineage>
        <taxon>Bacteria</taxon>
        <taxon>Pseudomonadati</taxon>
        <taxon>Pseudomonadota</taxon>
        <taxon>Gammaproteobacteria</taxon>
        <taxon>Enterobacterales</taxon>
        <taxon>Yersiniaceae</taxon>
        <taxon>Yersinia</taxon>
    </lineage>
</organism>
<dbReference type="AlphaFoldDB" id="Q8CK72"/>
<gene>
    <name evidence="1" type="ordered locus">y2701</name>
    <name evidence="2" type="ordered locus">y3364</name>
</gene>
<evidence type="ECO:0000313" key="3">
    <source>
        <dbReference type="Proteomes" id="UP000002490"/>
    </source>
</evidence>
<accession>Q8CK72</accession>
<protein>
    <submittedName>
        <fullName evidence="1">Uncharacterized protein</fullName>
    </submittedName>
</protein>
<dbReference type="DNASU" id="1147648"/>
<evidence type="ECO:0000313" key="1">
    <source>
        <dbReference type="EMBL" id="AAM86254.1"/>
    </source>
</evidence>
<sequence length="161" mass="18530">MNDVAVFKGPGDFFVAQFHQFQVVVLLFRRIFHVVHFRRNFNHFDVFQFGVEIFNFLASVINAVPFELGGFQCLTGGHRFVQVRGRRIDFFGEYERGVDTGTGQFAGIVIGWDVQVMVLCHDLNAAFTALHINRTLDVRTAVVFQPQINWNCHGLLLHFLR</sequence>
<evidence type="ECO:0000313" key="2">
    <source>
        <dbReference type="EMBL" id="AAM86914.1"/>
    </source>
</evidence>
<dbReference type="Proteomes" id="UP000002490">
    <property type="component" value="Chromosome"/>
</dbReference>
<proteinExistence type="predicted"/>
<name>Q8CK72_YERPE</name>
<dbReference type="KEGG" id="ypk:y3364"/>
<dbReference type="EMBL" id="AE009952">
    <property type="protein sequence ID" value="AAM86254.1"/>
    <property type="molecule type" value="Genomic_DNA"/>
</dbReference>
<dbReference type="KEGG" id="ypk:y2701"/>
<dbReference type="EMBL" id="AE009952">
    <property type="protein sequence ID" value="AAM86914.1"/>
    <property type="molecule type" value="Genomic_DNA"/>
</dbReference>
<dbReference type="HOGENOM" id="CLU_118037_0_0_6"/>
<reference evidence="1 3" key="1">
    <citation type="journal article" date="2002" name="J. Bacteriol.">
        <title>Genome sequence of Yersinia pestis KIM.</title>
        <authorList>
            <person name="Deng W."/>
            <person name="Burland V."/>
            <person name="Plunkett G.III."/>
            <person name="Boutin A."/>
            <person name="Mayhew G.F."/>
            <person name="Liss P."/>
            <person name="Perna N.T."/>
            <person name="Rose D.J."/>
            <person name="Mau B."/>
            <person name="Zhou S."/>
            <person name="Schwartz D.C."/>
            <person name="Fetherston J.D."/>
            <person name="Lindler L.E."/>
            <person name="Brubaker R.R."/>
            <person name="Plana G.V."/>
            <person name="Straley S.C."/>
            <person name="McDonough K.A."/>
            <person name="Nilles M.L."/>
            <person name="Matson J.S."/>
            <person name="Blattner F.R."/>
            <person name="Perry R.D."/>
        </authorList>
    </citation>
    <scope>NUCLEOTIDE SEQUENCE [LARGE SCALE GENOMIC DNA]</scope>
    <source>
        <strain evidence="1">KIM</strain>
        <strain evidence="3">KIM10+ / Biovar Mediaevalis</strain>
    </source>
</reference>